<protein>
    <submittedName>
        <fullName evidence="1">Uncharacterized protein</fullName>
    </submittedName>
</protein>
<reference evidence="1" key="1">
    <citation type="submission" date="2014-12" db="EMBL/GenBank/DDBJ databases">
        <title>Insight into the proteome of Arion vulgaris.</title>
        <authorList>
            <person name="Aradska J."/>
            <person name="Bulat T."/>
            <person name="Smidak R."/>
            <person name="Sarate P."/>
            <person name="Gangsoo J."/>
            <person name="Sialana F."/>
            <person name="Bilban M."/>
            <person name="Lubec G."/>
        </authorList>
    </citation>
    <scope>NUCLEOTIDE SEQUENCE</scope>
    <source>
        <tissue evidence="1">Skin</tissue>
    </source>
</reference>
<accession>A0A0B7BWS1</accession>
<feature type="non-terminal residue" evidence="1">
    <location>
        <position position="1"/>
    </location>
</feature>
<dbReference type="EMBL" id="HACG01050538">
    <property type="protein sequence ID" value="CEK97403.1"/>
    <property type="molecule type" value="Transcribed_RNA"/>
</dbReference>
<name>A0A0B7BWS1_9EUPU</name>
<organism evidence="1">
    <name type="scientific">Arion vulgaris</name>
    <dbReference type="NCBI Taxonomy" id="1028688"/>
    <lineage>
        <taxon>Eukaryota</taxon>
        <taxon>Metazoa</taxon>
        <taxon>Spiralia</taxon>
        <taxon>Lophotrochozoa</taxon>
        <taxon>Mollusca</taxon>
        <taxon>Gastropoda</taxon>
        <taxon>Heterobranchia</taxon>
        <taxon>Euthyneura</taxon>
        <taxon>Panpulmonata</taxon>
        <taxon>Eupulmonata</taxon>
        <taxon>Stylommatophora</taxon>
        <taxon>Helicina</taxon>
        <taxon>Arionoidea</taxon>
        <taxon>Arionidae</taxon>
        <taxon>Arion</taxon>
    </lineage>
</organism>
<sequence length="72" mass="8105">LSACSFPLASAILWHKTFTQKQSNRTNQAFPCNIKTNFVTKKSSHDKTIETIHIIKECTGTKIKLIVVNQCV</sequence>
<gene>
    <name evidence="1" type="primary">ORF215690</name>
</gene>
<proteinExistence type="predicted"/>
<dbReference type="AlphaFoldDB" id="A0A0B7BWS1"/>
<evidence type="ECO:0000313" key="1">
    <source>
        <dbReference type="EMBL" id="CEK97403.1"/>
    </source>
</evidence>